<evidence type="ECO:0000256" key="3">
    <source>
        <dbReference type="SAM" id="MobiDB-lite"/>
    </source>
</evidence>
<dbReference type="InterPro" id="IPR048517">
    <property type="entry name" value="DENR_N"/>
</dbReference>
<dbReference type="OrthoDB" id="277199at2759"/>
<comment type="similarity">
    <text evidence="1">Belongs to the DENR family.</text>
</comment>
<proteinExistence type="inferred from homology"/>
<dbReference type="EMBL" id="LNIX01000003">
    <property type="protein sequence ID" value="OXA58632.1"/>
    <property type="molecule type" value="Genomic_DNA"/>
</dbReference>
<gene>
    <name evidence="5" type="ORF">Fcan01_07707</name>
</gene>
<dbReference type="OMA" id="PIKVQYC"/>
<feature type="region of interest" description="Disordered" evidence="3">
    <location>
        <begin position="1"/>
        <end position="43"/>
    </location>
</feature>
<dbReference type="InterPro" id="IPR050318">
    <property type="entry name" value="DENR/SUI1_TIF"/>
</dbReference>
<dbReference type="PANTHER" id="PTHR12789:SF0">
    <property type="entry name" value="DENSITY-REGULATED PROTEIN"/>
    <property type="match status" value="1"/>
</dbReference>
<reference evidence="5 6" key="1">
    <citation type="submission" date="2015-12" db="EMBL/GenBank/DDBJ databases">
        <title>The genome of Folsomia candida.</title>
        <authorList>
            <person name="Faddeeva A."/>
            <person name="Derks M.F."/>
            <person name="Anvar Y."/>
            <person name="Smit S."/>
            <person name="Van Straalen N."/>
            <person name="Roelofs D."/>
        </authorList>
    </citation>
    <scope>NUCLEOTIDE SEQUENCE [LARGE SCALE GENOMIC DNA]</scope>
    <source>
        <strain evidence="5 6">VU population</strain>
        <tissue evidence="5">Whole body</tissue>
    </source>
</reference>
<dbReference type="PANTHER" id="PTHR12789">
    <property type="entry name" value="DENSITY-REGULATED PROTEIN HOMOLOG"/>
    <property type="match status" value="1"/>
</dbReference>
<dbReference type="GO" id="GO:0003729">
    <property type="term" value="F:mRNA binding"/>
    <property type="evidence" value="ECO:0007669"/>
    <property type="project" value="TreeGrafter"/>
</dbReference>
<dbReference type="Pfam" id="PF21023">
    <property type="entry name" value="DENR_N"/>
    <property type="match status" value="1"/>
</dbReference>
<dbReference type="Gene3D" id="3.30.780.10">
    <property type="entry name" value="SUI1-like domain"/>
    <property type="match status" value="1"/>
</dbReference>
<dbReference type="AlphaFoldDB" id="A0A226ELW6"/>
<dbReference type="SUPFAM" id="SSF55159">
    <property type="entry name" value="eIF1-like"/>
    <property type="match status" value="1"/>
</dbReference>
<dbReference type="GO" id="GO:0001731">
    <property type="term" value="P:formation of translation preinitiation complex"/>
    <property type="evidence" value="ECO:0007669"/>
    <property type="project" value="TreeGrafter"/>
</dbReference>
<feature type="domain" description="SUI1" evidence="4">
    <location>
        <begin position="123"/>
        <end position="190"/>
    </location>
</feature>
<dbReference type="GO" id="GO:0002188">
    <property type="term" value="P:translation reinitiation"/>
    <property type="evidence" value="ECO:0007669"/>
    <property type="project" value="TreeGrafter"/>
</dbReference>
<dbReference type="InterPro" id="IPR001950">
    <property type="entry name" value="SUI1"/>
</dbReference>
<dbReference type="FunFam" id="3.30.780.10:FF:000004">
    <property type="entry name" value="density-regulated protein-like"/>
    <property type="match status" value="1"/>
</dbReference>
<evidence type="ECO:0000313" key="6">
    <source>
        <dbReference type="Proteomes" id="UP000198287"/>
    </source>
</evidence>
<dbReference type="Proteomes" id="UP000198287">
    <property type="component" value="Unassembled WGS sequence"/>
</dbReference>
<dbReference type="STRING" id="158441.A0A226ELW6"/>
<feature type="region of interest" description="Disordered" evidence="3">
    <location>
        <begin position="87"/>
        <end position="124"/>
    </location>
</feature>
<evidence type="ECO:0000256" key="2">
    <source>
        <dbReference type="ARBA" id="ARBA00071856"/>
    </source>
</evidence>
<comment type="caution">
    <text evidence="5">The sequence shown here is derived from an EMBL/GenBank/DDBJ whole genome shotgun (WGS) entry which is preliminary data.</text>
</comment>
<name>A0A226ELW6_FOLCA</name>
<dbReference type="InterPro" id="IPR046447">
    <property type="entry name" value="DENR_C"/>
</dbReference>
<evidence type="ECO:0000256" key="1">
    <source>
        <dbReference type="ARBA" id="ARBA00007514"/>
    </source>
</evidence>
<dbReference type="GO" id="GO:0003743">
    <property type="term" value="F:translation initiation factor activity"/>
    <property type="evidence" value="ECO:0007669"/>
    <property type="project" value="InterPro"/>
</dbReference>
<dbReference type="Pfam" id="PF01253">
    <property type="entry name" value="SUI1"/>
    <property type="match status" value="1"/>
</dbReference>
<dbReference type="PROSITE" id="PS50296">
    <property type="entry name" value="SUI1"/>
    <property type="match status" value="1"/>
</dbReference>
<accession>A0A226ELW6</accession>
<dbReference type="InterPro" id="IPR036877">
    <property type="entry name" value="SUI1_dom_sf"/>
</dbReference>
<sequence>MDQEETLVDVPPTLKSEELSTTTAASTNDDDDDKAPPPPPVEEVSYPITVIYCGNCGLPPEYCEYYPDYDNCRVWLEANLPDFGGLSISEGGGEEKKKGRQKRGGKGLVSAKKPGGKTGPKKICLSRAPRGKRKSVTVVTGLGTFGVDLKIAAKFFSSKFACSSSVTGDDEIVIQGDVKDELFDLLPEKWPEVDEDLIEDLGDQKR</sequence>
<dbReference type="CDD" id="cd11607">
    <property type="entry name" value="DENR_C"/>
    <property type="match status" value="1"/>
</dbReference>
<evidence type="ECO:0000259" key="4">
    <source>
        <dbReference type="PROSITE" id="PS50296"/>
    </source>
</evidence>
<organism evidence="5 6">
    <name type="scientific">Folsomia candida</name>
    <name type="common">Springtail</name>
    <dbReference type="NCBI Taxonomy" id="158441"/>
    <lineage>
        <taxon>Eukaryota</taxon>
        <taxon>Metazoa</taxon>
        <taxon>Ecdysozoa</taxon>
        <taxon>Arthropoda</taxon>
        <taxon>Hexapoda</taxon>
        <taxon>Collembola</taxon>
        <taxon>Entomobryomorpha</taxon>
        <taxon>Isotomoidea</taxon>
        <taxon>Isotomidae</taxon>
        <taxon>Proisotominae</taxon>
        <taxon>Folsomia</taxon>
    </lineage>
</organism>
<protein>
    <recommendedName>
        <fullName evidence="2">Density-regulated protein homolog</fullName>
    </recommendedName>
</protein>
<keyword evidence="6" id="KW-1185">Reference proteome</keyword>
<evidence type="ECO:0000313" key="5">
    <source>
        <dbReference type="EMBL" id="OXA58632.1"/>
    </source>
</evidence>